<dbReference type="Pfam" id="PF01535">
    <property type="entry name" value="PPR"/>
    <property type="match status" value="4"/>
</dbReference>
<feature type="repeat" description="PPR" evidence="2">
    <location>
        <begin position="435"/>
        <end position="469"/>
    </location>
</feature>
<dbReference type="PANTHER" id="PTHR24015">
    <property type="entry name" value="OS07G0578800 PROTEIN-RELATED"/>
    <property type="match status" value="1"/>
</dbReference>
<comment type="caution">
    <text evidence="3">The sequence shown here is derived from an EMBL/GenBank/DDBJ whole genome shotgun (WGS) entry which is preliminary data.</text>
</comment>
<feature type="repeat" description="PPR" evidence="2">
    <location>
        <begin position="165"/>
        <end position="199"/>
    </location>
</feature>
<dbReference type="FunFam" id="1.25.40.10:FF:000344">
    <property type="entry name" value="Pentatricopeptide repeat-containing protein"/>
    <property type="match status" value="1"/>
</dbReference>
<protein>
    <submittedName>
        <fullName evidence="3">Pentatricopeptide repeat-containing protein, mitochondrial isoform B</fullName>
    </submittedName>
</protein>
<evidence type="ECO:0000256" key="2">
    <source>
        <dbReference type="PROSITE-ProRule" id="PRU00708"/>
    </source>
</evidence>
<dbReference type="EMBL" id="QZWG01000003">
    <property type="protein sequence ID" value="RZC21248.1"/>
    <property type="molecule type" value="Genomic_DNA"/>
</dbReference>
<sequence length="797" mass="89396">MTIQSQIRCIYNCVRPILPTRIVSCLSRELSTNSYINLMCKQRHYREALDTFNFHPKNSSIQLESSTYGNLILACTSIRSLKYGKKIHDHILKSNCQPDLVLQNHILNMYGKCGSLKDARKAFDTMQLRNVVSWTIMISGYSQNGQENDAIIMYIQMLQSGYFPDPLTFGSIIKACCIAGDIDLGRQLHGHVIKSGYDHHLIAQNALISMYTRFGQIVHASDVFTMISTKDLISWASMITGFTQLGYEIEALYLFRDMFRQGFYQPNEFIFGSVFSACRSLLEPEFGRQIHGMCAKFGLGRNVFAGCSLCDMYAKFGFLPSAIRAFYQIESPDLVSWNAIIAAFSDSGDVNEAIYFFCQMMHTGLMPDGITFLSLLCACGSPVTINQGTQIHSYIIKIGLDKEAAVCNSLLTMYTKCSNLHDAFNVFKDVSENANLVSWNAILSACLQHKQAGEVFRLFKLMLFSENKPDNITITTILGTCAELASLEVGNQVHCFSVKSGLVVDVSVSNRLIDMYAKCGSLKHARDVFGSTQNPDIVSWSSLIVGYAQFGLGHEALNLFRMMKNLGVQPNEVTYLGVLSACSHIGLVEEGWHFYNTMEIELGIPPTREHVSCMVDLLARAGCLYEAENFIKKMGFNPDITMWKTLLASCKTHGNVDIAERAAENILKLDPSNSAALVLLSNIHASVGNWKEVARLRNLMKQMGVQKVPGQSWIAVKDQIHVFFSEDNSHQQRGDIYTMLEDLWLQMLDDGYDPCQRLDISIWITNVAFEVRRKVCLCANELCIGGVNSRIMHLILY</sequence>
<gene>
    <name evidence="3" type="ORF">D0Y65_007492</name>
</gene>
<feature type="repeat" description="PPR" evidence="2">
    <location>
        <begin position="536"/>
        <end position="570"/>
    </location>
</feature>
<evidence type="ECO:0000313" key="3">
    <source>
        <dbReference type="EMBL" id="RZC21248.1"/>
    </source>
</evidence>
<evidence type="ECO:0000313" key="4">
    <source>
        <dbReference type="Proteomes" id="UP000289340"/>
    </source>
</evidence>
<name>A0A445LDU3_GLYSO</name>
<dbReference type="FunFam" id="1.25.40.10:FF:000227">
    <property type="entry name" value="Pentatricopeptide repeat-containing protein At3g13880"/>
    <property type="match status" value="1"/>
</dbReference>
<keyword evidence="1" id="KW-0677">Repeat</keyword>
<keyword evidence="4" id="KW-1185">Reference proteome</keyword>
<proteinExistence type="predicted"/>
<dbReference type="GO" id="GO:0009451">
    <property type="term" value="P:RNA modification"/>
    <property type="evidence" value="ECO:0007669"/>
    <property type="project" value="InterPro"/>
</dbReference>
<dbReference type="InterPro" id="IPR011990">
    <property type="entry name" value="TPR-like_helical_dom_sf"/>
</dbReference>
<dbReference type="FunFam" id="1.25.40.10:FF:000158">
    <property type="entry name" value="pentatricopeptide repeat-containing protein At2g33680"/>
    <property type="match status" value="1"/>
</dbReference>
<dbReference type="NCBIfam" id="TIGR00756">
    <property type="entry name" value="PPR"/>
    <property type="match status" value="5"/>
</dbReference>
<dbReference type="Proteomes" id="UP000289340">
    <property type="component" value="Chromosome 3"/>
</dbReference>
<dbReference type="GO" id="GO:0099402">
    <property type="term" value="P:plant organ development"/>
    <property type="evidence" value="ECO:0007669"/>
    <property type="project" value="UniProtKB-ARBA"/>
</dbReference>
<dbReference type="GO" id="GO:0003723">
    <property type="term" value="F:RNA binding"/>
    <property type="evidence" value="ECO:0007669"/>
    <property type="project" value="InterPro"/>
</dbReference>
<dbReference type="Pfam" id="PF13812">
    <property type="entry name" value="PPR_3"/>
    <property type="match status" value="1"/>
</dbReference>
<dbReference type="SUPFAM" id="SSF48452">
    <property type="entry name" value="TPR-like"/>
    <property type="match status" value="1"/>
</dbReference>
<feature type="repeat" description="PPR" evidence="2">
    <location>
        <begin position="333"/>
        <end position="367"/>
    </location>
</feature>
<organism evidence="3 4">
    <name type="scientific">Glycine soja</name>
    <name type="common">Wild soybean</name>
    <dbReference type="NCBI Taxonomy" id="3848"/>
    <lineage>
        <taxon>Eukaryota</taxon>
        <taxon>Viridiplantae</taxon>
        <taxon>Streptophyta</taxon>
        <taxon>Embryophyta</taxon>
        <taxon>Tracheophyta</taxon>
        <taxon>Spermatophyta</taxon>
        <taxon>Magnoliopsida</taxon>
        <taxon>eudicotyledons</taxon>
        <taxon>Gunneridae</taxon>
        <taxon>Pentapetalae</taxon>
        <taxon>rosids</taxon>
        <taxon>fabids</taxon>
        <taxon>Fabales</taxon>
        <taxon>Fabaceae</taxon>
        <taxon>Papilionoideae</taxon>
        <taxon>50 kb inversion clade</taxon>
        <taxon>NPAAA clade</taxon>
        <taxon>indigoferoid/millettioid clade</taxon>
        <taxon>Phaseoleae</taxon>
        <taxon>Glycine</taxon>
        <taxon>Glycine subgen. Soja</taxon>
    </lineage>
</organism>
<dbReference type="PANTHER" id="PTHR24015:SF1672">
    <property type="entry name" value="OS06G0506100 PROTEIN"/>
    <property type="match status" value="1"/>
</dbReference>
<evidence type="ECO:0000256" key="1">
    <source>
        <dbReference type="ARBA" id="ARBA00022737"/>
    </source>
</evidence>
<dbReference type="InterPro" id="IPR002885">
    <property type="entry name" value="PPR_rpt"/>
</dbReference>
<reference evidence="3 4" key="1">
    <citation type="submission" date="2018-09" db="EMBL/GenBank/DDBJ databases">
        <title>A high-quality reference genome of wild soybean provides a powerful tool to mine soybean genomes.</title>
        <authorList>
            <person name="Xie M."/>
            <person name="Chung C.Y.L."/>
            <person name="Li M.-W."/>
            <person name="Wong F.-L."/>
            <person name="Chan T.-F."/>
            <person name="Lam H.-M."/>
        </authorList>
    </citation>
    <scope>NUCLEOTIDE SEQUENCE [LARGE SCALE GENOMIC DNA]</scope>
    <source>
        <strain evidence="4">cv. W05</strain>
        <tissue evidence="3">Hypocotyl of etiolated seedlings</tissue>
    </source>
</reference>
<dbReference type="Pfam" id="PF13041">
    <property type="entry name" value="PPR_2"/>
    <property type="match status" value="4"/>
</dbReference>
<dbReference type="FunFam" id="1.25.40.10:FF:000196">
    <property type="entry name" value="Pentatricopeptide repeat-containing protein At4g14850"/>
    <property type="match status" value="1"/>
</dbReference>
<feature type="repeat" description="PPR" evidence="2">
    <location>
        <begin position="231"/>
        <end position="265"/>
    </location>
</feature>
<dbReference type="Pfam" id="PF20431">
    <property type="entry name" value="E_motif"/>
    <property type="match status" value="1"/>
</dbReference>
<dbReference type="FunFam" id="1.25.40.10:FF:000689">
    <property type="entry name" value="Tetratricopeptide repeat (TPR)-like superfamily protein"/>
    <property type="match status" value="1"/>
</dbReference>
<dbReference type="InterPro" id="IPR046960">
    <property type="entry name" value="PPR_At4g14850-like_plant"/>
</dbReference>
<dbReference type="PROSITE" id="PS51375">
    <property type="entry name" value="PPR"/>
    <property type="match status" value="6"/>
</dbReference>
<dbReference type="AlphaFoldDB" id="A0A445LDU3"/>
<accession>A0A445LDU3</accession>
<dbReference type="Gene3D" id="1.25.40.10">
    <property type="entry name" value="Tetratricopeptide repeat domain"/>
    <property type="match status" value="6"/>
</dbReference>
<feature type="repeat" description="PPR" evidence="2">
    <location>
        <begin position="130"/>
        <end position="164"/>
    </location>
</feature>
<dbReference type="InterPro" id="IPR046848">
    <property type="entry name" value="E_motif"/>
</dbReference>